<dbReference type="EMBL" id="RXMA01000004">
    <property type="protein sequence ID" value="RTR22370.1"/>
    <property type="molecule type" value="Genomic_DNA"/>
</dbReference>
<evidence type="ECO:0000259" key="2">
    <source>
        <dbReference type="Pfam" id="PF13467"/>
    </source>
</evidence>
<dbReference type="InterPro" id="IPR027373">
    <property type="entry name" value="RHH_dom"/>
</dbReference>
<comment type="caution">
    <text evidence="3">The sequence shown here is derived from an EMBL/GenBank/DDBJ whole genome shotgun (WGS) entry which is preliminary data.</text>
</comment>
<dbReference type="Proteomes" id="UP000277007">
    <property type="component" value="Unassembled WGS sequence"/>
</dbReference>
<evidence type="ECO:0000313" key="3">
    <source>
        <dbReference type="EMBL" id="RTR22370.1"/>
    </source>
</evidence>
<name>A0A431VJI1_9PROT</name>
<organism evidence="3 4">
    <name type="scientific">Azospirillum griseum</name>
    <dbReference type="NCBI Taxonomy" id="2496639"/>
    <lineage>
        <taxon>Bacteria</taxon>
        <taxon>Pseudomonadati</taxon>
        <taxon>Pseudomonadota</taxon>
        <taxon>Alphaproteobacteria</taxon>
        <taxon>Rhodospirillales</taxon>
        <taxon>Azospirillaceae</taxon>
        <taxon>Azospirillum</taxon>
    </lineage>
</organism>
<dbReference type="OrthoDB" id="8479603at2"/>
<reference evidence="3 4" key="1">
    <citation type="submission" date="2018-12" db="EMBL/GenBank/DDBJ databases">
        <authorList>
            <person name="Yang Y."/>
        </authorList>
    </citation>
    <scope>NUCLEOTIDE SEQUENCE [LARGE SCALE GENOMIC DNA]</scope>
    <source>
        <strain evidence="3 4">L-25-5w-1</strain>
    </source>
</reference>
<feature type="region of interest" description="Disordered" evidence="1">
    <location>
        <begin position="100"/>
        <end position="132"/>
    </location>
</feature>
<dbReference type="InterPro" id="IPR038268">
    <property type="entry name" value="RHH_sf"/>
</dbReference>
<keyword evidence="4" id="KW-1185">Reference proteome</keyword>
<evidence type="ECO:0000313" key="4">
    <source>
        <dbReference type="Proteomes" id="UP000277007"/>
    </source>
</evidence>
<gene>
    <name evidence="3" type="ORF">EJ903_05930</name>
</gene>
<dbReference type="AlphaFoldDB" id="A0A431VJI1"/>
<dbReference type="Pfam" id="PF13467">
    <property type="entry name" value="RHH_4"/>
    <property type="match status" value="1"/>
</dbReference>
<dbReference type="RefSeq" id="WP_126613091.1">
    <property type="nucleotide sequence ID" value="NZ_JBHUCY010000053.1"/>
</dbReference>
<proteinExistence type="predicted"/>
<feature type="domain" description="Ribbon-helix-helix" evidence="2">
    <location>
        <begin position="21"/>
        <end position="92"/>
    </location>
</feature>
<feature type="compositionally biased region" description="Basic and acidic residues" evidence="1">
    <location>
        <begin position="122"/>
        <end position="132"/>
    </location>
</feature>
<accession>A0A431VJI1</accession>
<evidence type="ECO:0000256" key="1">
    <source>
        <dbReference type="SAM" id="MobiDB-lite"/>
    </source>
</evidence>
<sequence length="132" mass="14752">MSGKDGVEQHRKQPKDVASLVSRTLSVDGRIIHVRLEPSYWEGLDEICHREDLSVDELCADVQDRMEQQSRRVGGQGSVSLANALRVFVVGYYRQAATERGHNRAGHGQGDPFASTPFADTPFDRRASHYDV</sequence>
<dbReference type="Gene3D" id="1.10.3990.20">
    <property type="entry name" value="protein bp1543"/>
    <property type="match status" value="1"/>
</dbReference>
<protein>
    <recommendedName>
        <fullName evidence="2">Ribbon-helix-helix domain-containing protein</fullName>
    </recommendedName>
</protein>